<evidence type="ECO:0000256" key="4">
    <source>
        <dbReference type="ARBA" id="ARBA00022729"/>
    </source>
</evidence>
<dbReference type="EMBL" id="JBAKAZ010000002">
    <property type="protein sequence ID" value="MEL0628112.1"/>
    <property type="molecule type" value="Genomic_DNA"/>
</dbReference>
<keyword evidence="3 7" id="KW-0479">Metal-binding</keyword>
<name>A0ABU9GLC4_9GAMM</name>
<evidence type="ECO:0000256" key="7">
    <source>
        <dbReference type="RuleBase" id="RU364112"/>
    </source>
</evidence>
<comment type="caution">
    <text evidence="9">The sequence shown here is derived from an EMBL/GenBank/DDBJ whole genome shotgun (WGS) entry which is preliminary data.</text>
</comment>
<keyword evidence="10" id="KW-1185">Reference proteome</keyword>
<evidence type="ECO:0000256" key="6">
    <source>
        <dbReference type="ARBA" id="ARBA00023004"/>
    </source>
</evidence>
<keyword evidence="4 7" id="KW-0732">Signal</keyword>
<protein>
    <recommendedName>
        <fullName evidence="7">Cytochrome c-type biogenesis protein</fullName>
    </recommendedName>
</protein>
<dbReference type="InterPro" id="IPR005616">
    <property type="entry name" value="CcmH/CycL/Ccl2/NrfF_N"/>
</dbReference>
<reference evidence="9 10" key="1">
    <citation type="submission" date="2024-02" db="EMBL/GenBank/DDBJ databases">
        <title>Bacteria isolated from the canopy kelp, Nereocystis luetkeana.</title>
        <authorList>
            <person name="Pfister C.A."/>
            <person name="Younker I.T."/>
            <person name="Light S.H."/>
        </authorList>
    </citation>
    <scope>NUCLEOTIDE SEQUENCE [LARGE SCALE GENOMIC DNA]</scope>
    <source>
        <strain evidence="9 10">TI.1.05</strain>
    </source>
</reference>
<keyword evidence="7" id="KW-1133">Transmembrane helix</keyword>
<evidence type="ECO:0000256" key="2">
    <source>
        <dbReference type="ARBA" id="ARBA00022617"/>
    </source>
</evidence>
<keyword evidence="2 7" id="KW-0349">Heme</keyword>
<evidence type="ECO:0000259" key="8">
    <source>
        <dbReference type="Pfam" id="PF03918"/>
    </source>
</evidence>
<feature type="chain" id="PRO_5044997821" description="Cytochrome c-type biogenesis protein" evidence="7">
    <location>
        <begin position="28"/>
        <end position="163"/>
    </location>
</feature>
<evidence type="ECO:0000313" key="9">
    <source>
        <dbReference type="EMBL" id="MEL0628112.1"/>
    </source>
</evidence>
<keyword evidence="5" id="KW-0201">Cytochrome c-type biogenesis</keyword>
<feature type="signal peptide" evidence="7">
    <location>
        <begin position="1"/>
        <end position="27"/>
    </location>
</feature>
<accession>A0ABU9GLC4</accession>
<dbReference type="Proteomes" id="UP001369082">
    <property type="component" value="Unassembled WGS sequence"/>
</dbReference>
<dbReference type="PANTHER" id="PTHR47870">
    <property type="entry name" value="CYTOCHROME C-TYPE BIOGENESIS PROTEIN CCMH"/>
    <property type="match status" value="1"/>
</dbReference>
<feature type="transmembrane region" description="Helical" evidence="7">
    <location>
        <begin position="111"/>
        <end position="129"/>
    </location>
</feature>
<sequence>MLLFKVNHLMAFLLITATLFFSQSSQAAIEAFEFDNAQQEQTFHELTKLLRCPKCQNNNIADSNAELAKDLRNKTYELVKSGQSKQQVIDYMVARFGNFVRYDPPITPATIFLWLGPLLFIILGVVVLIKQVNAKSKKINNLDVKEQDKLQQLLKQHTKDQKS</sequence>
<dbReference type="RefSeq" id="WP_341596050.1">
    <property type="nucleotide sequence ID" value="NZ_JBAKAZ010000002.1"/>
</dbReference>
<evidence type="ECO:0000313" key="10">
    <source>
        <dbReference type="Proteomes" id="UP001369082"/>
    </source>
</evidence>
<evidence type="ECO:0000256" key="1">
    <source>
        <dbReference type="ARBA" id="ARBA00010342"/>
    </source>
</evidence>
<dbReference type="InterPro" id="IPR051263">
    <property type="entry name" value="C-type_cytochrome_biogenesis"/>
</dbReference>
<feature type="domain" description="CcmH/CycL/Ccl2/NrfF N-terminal" evidence="8">
    <location>
        <begin position="17"/>
        <end position="154"/>
    </location>
</feature>
<keyword evidence="7" id="KW-0812">Transmembrane</keyword>
<comment type="similarity">
    <text evidence="1 7">Belongs to the CcmH/CycL/Ccl2/NrfF family.</text>
</comment>
<proteinExistence type="inferred from homology"/>
<dbReference type="PANTHER" id="PTHR47870:SF1">
    <property type="entry name" value="CYTOCHROME C-TYPE BIOGENESIS PROTEIN CCMH"/>
    <property type="match status" value="1"/>
</dbReference>
<comment type="function">
    <text evidence="7">Possible subunit of a heme lyase.</text>
</comment>
<keyword evidence="6 7" id="KW-0408">Iron</keyword>
<dbReference type="InterPro" id="IPR038297">
    <property type="entry name" value="CcmH/CycL/NrfF/Ccl2_sf"/>
</dbReference>
<dbReference type="Pfam" id="PF03918">
    <property type="entry name" value="CcmH"/>
    <property type="match status" value="1"/>
</dbReference>
<keyword evidence="7" id="KW-0472">Membrane</keyword>
<dbReference type="CDD" id="cd16378">
    <property type="entry name" value="CcmH_N"/>
    <property type="match status" value="1"/>
</dbReference>
<organism evidence="9 10">
    <name type="scientific">Psychromonas aquatilis</name>
    <dbReference type="NCBI Taxonomy" id="2005072"/>
    <lineage>
        <taxon>Bacteria</taxon>
        <taxon>Pseudomonadati</taxon>
        <taxon>Pseudomonadota</taxon>
        <taxon>Gammaproteobacteria</taxon>
        <taxon>Alteromonadales</taxon>
        <taxon>Psychromonadaceae</taxon>
        <taxon>Psychromonas</taxon>
    </lineage>
</organism>
<gene>
    <name evidence="9" type="ORF">V6256_00710</name>
</gene>
<evidence type="ECO:0000256" key="5">
    <source>
        <dbReference type="ARBA" id="ARBA00022748"/>
    </source>
</evidence>
<dbReference type="Gene3D" id="1.10.8.640">
    <property type="entry name" value="Cytochrome C biogenesis protein"/>
    <property type="match status" value="1"/>
</dbReference>
<evidence type="ECO:0000256" key="3">
    <source>
        <dbReference type="ARBA" id="ARBA00022723"/>
    </source>
</evidence>